<feature type="transmembrane region" description="Helical" evidence="9">
    <location>
        <begin position="24"/>
        <end position="50"/>
    </location>
</feature>
<evidence type="ECO:0000256" key="1">
    <source>
        <dbReference type="ARBA" id="ARBA00004651"/>
    </source>
</evidence>
<dbReference type="Proteomes" id="UP000440578">
    <property type="component" value="Unassembled WGS sequence"/>
</dbReference>
<feature type="transmembrane region" description="Helical" evidence="9">
    <location>
        <begin position="252"/>
        <end position="272"/>
    </location>
</feature>
<evidence type="ECO:0000256" key="7">
    <source>
        <dbReference type="ARBA" id="ARBA00033993"/>
    </source>
</evidence>
<evidence type="ECO:0000256" key="9">
    <source>
        <dbReference type="SAM" id="Phobius"/>
    </source>
</evidence>
<dbReference type="AlphaFoldDB" id="A0A6A4VN51"/>
<comment type="caution">
    <text evidence="10">The sequence shown here is derived from an EMBL/GenBank/DDBJ whole genome shotgun (WGS) entry which is preliminary data.</text>
</comment>
<dbReference type="EMBL" id="VIIS01001791">
    <property type="protein sequence ID" value="KAF0292830.1"/>
    <property type="molecule type" value="Genomic_DNA"/>
</dbReference>
<feature type="transmembrane region" description="Helical" evidence="9">
    <location>
        <begin position="94"/>
        <end position="116"/>
    </location>
</feature>
<keyword evidence="6 9" id="KW-0472">Membrane</keyword>
<feature type="compositionally biased region" description="Basic and acidic residues" evidence="8">
    <location>
        <begin position="323"/>
        <end position="333"/>
    </location>
</feature>
<dbReference type="Gene3D" id="1.10.3430.10">
    <property type="entry name" value="Ammonium transporter AmtB like domains"/>
    <property type="match status" value="1"/>
</dbReference>
<evidence type="ECO:0000256" key="8">
    <source>
        <dbReference type="SAM" id="MobiDB-lite"/>
    </source>
</evidence>
<dbReference type="PANTHER" id="PTHR10464">
    <property type="entry name" value="UREA TRANSPORTER"/>
    <property type="match status" value="1"/>
</dbReference>
<comment type="catalytic activity">
    <reaction evidence="7">
        <text>urea(in) = urea(out)</text>
        <dbReference type="Rhea" id="RHEA:32799"/>
        <dbReference type="ChEBI" id="CHEBI:16199"/>
    </reaction>
</comment>
<evidence type="ECO:0000256" key="6">
    <source>
        <dbReference type="ARBA" id="ARBA00023136"/>
    </source>
</evidence>
<accession>A0A6A4VN51</accession>
<evidence type="ECO:0000256" key="2">
    <source>
        <dbReference type="ARBA" id="ARBA00005914"/>
    </source>
</evidence>
<reference evidence="10 11" key="1">
    <citation type="submission" date="2019-07" db="EMBL/GenBank/DDBJ databases">
        <title>Draft genome assembly of a fouling barnacle, Amphibalanus amphitrite (Darwin, 1854): The first reference genome for Thecostraca.</title>
        <authorList>
            <person name="Kim W."/>
        </authorList>
    </citation>
    <scope>NUCLEOTIDE SEQUENCE [LARGE SCALE GENOMIC DNA]</scope>
    <source>
        <strain evidence="10">SNU_AA5</strain>
        <tissue evidence="10">Soma without cirri and trophi</tissue>
    </source>
</reference>
<evidence type="ECO:0000256" key="4">
    <source>
        <dbReference type="ARBA" id="ARBA00022692"/>
    </source>
</evidence>
<evidence type="ECO:0000313" key="10">
    <source>
        <dbReference type="EMBL" id="KAF0292830.1"/>
    </source>
</evidence>
<feature type="transmembrane region" description="Helical" evidence="9">
    <location>
        <begin position="186"/>
        <end position="216"/>
    </location>
</feature>
<dbReference type="GO" id="GO:0005886">
    <property type="term" value="C:plasma membrane"/>
    <property type="evidence" value="ECO:0007669"/>
    <property type="project" value="UniProtKB-SubCell"/>
</dbReference>
<feature type="transmembrane region" description="Helical" evidence="9">
    <location>
        <begin position="292"/>
        <end position="312"/>
    </location>
</feature>
<keyword evidence="3" id="KW-1003">Cell membrane</keyword>
<gene>
    <name evidence="10" type="primary">SLC14A2</name>
    <name evidence="10" type="ORF">FJT64_009257</name>
</gene>
<keyword evidence="11" id="KW-1185">Reference proteome</keyword>
<feature type="transmembrane region" description="Helical" evidence="9">
    <location>
        <begin position="160"/>
        <end position="179"/>
    </location>
</feature>
<protein>
    <submittedName>
        <fullName evidence="10">Urea transporter 2</fullName>
    </submittedName>
</protein>
<dbReference type="PANTHER" id="PTHR10464:SF4">
    <property type="entry name" value="UREA TRANSPORTER"/>
    <property type="match status" value="1"/>
</dbReference>
<keyword evidence="5 9" id="KW-1133">Transmembrane helix</keyword>
<dbReference type="OrthoDB" id="426293at2759"/>
<dbReference type="GO" id="GO:0015204">
    <property type="term" value="F:urea transmembrane transporter activity"/>
    <property type="evidence" value="ECO:0007669"/>
    <property type="project" value="InterPro"/>
</dbReference>
<keyword evidence="4 9" id="KW-0812">Transmembrane</keyword>
<sequence length="344" mass="36594">MPIARKVAGRKYEVIFVNNPVSGALILIGLFCSNVFTGVAAIVSVITALLCSKLFDQPQDALRAGLTSFSACLVGTVTVELVPALYHRPVTGTLFFWIILMSALSVLVGCGLGNILGKFQLPAFTLPFNTVTAILFLCLHPPEATEVAAAPANVTTDTVLWDQVLLGSVYSMGQVYAAYTLAGSALIYLGCLLCSPVLTAASYVGALTGTLLGVAFSDPPYDSVYSGVWGYNGILAAEAIMFFMVPSVRSVLLALLNAVLATMIQAALAASLKQASVIDWCGVNLPVFTFPFVTSTLLLLATTTAGSGLTRVKNLRYPELHFRERPQKRRPDDESSATPDLDRD</sequence>
<comment type="similarity">
    <text evidence="2">Belongs to the urea transporter family.</text>
</comment>
<proteinExistence type="inferred from homology"/>
<feature type="transmembrane region" description="Helical" evidence="9">
    <location>
        <begin position="62"/>
        <end position="82"/>
    </location>
</feature>
<feature type="region of interest" description="Disordered" evidence="8">
    <location>
        <begin position="323"/>
        <end position="344"/>
    </location>
</feature>
<name>A0A6A4VN51_AMPAM</name>
<evidence type="ECO:0000256" key="3">
    <source>
        <dbReference type="ARBA" id="ARBA00022475"/>
    </source>
</evidence>
<comment type="subcellular location">
    <subcellularLocation>
        <location evidence="1">Cell membrane</location>
        <topology evidence="1">Multi-pass membrane protein</topology>
    </subcellularLocation>
</comment>
<dbReference type="InterPro" id="IPR029020">
    <property type="entry name" value="Ammonium/urea_transptr"/>
</dbReference>
<evidence type="ECO:0000256" key="5">
    <source>
        <dbReference type="ARBA" id="ARBA00022989"/>
    </source>
</evidence>
<organism evidence="10 11">
    <name type="scientific">Amphibalanus amphitrite</name>
    <name type="common">Striped barnacle</name>
    <name type="synonym">Balanus amphitrite</name>
    <dbReference type="NCBI Taxonomy" id="1232801"/>
    <lineage>
        <taxon>Eukaryota</taxon>
        <taxon>Metazoa</taxon>
        <taxon>Ecdysozoa</taxon>
        <taxon>Arthropoda</taxon>
        <taxon>Crustacea</taxon>
        <taxon>Multicrustacea</taxon>
        <taxon>Cirripedia</taxon>
        <taxon>Thoracica</taxon>
        <taxon>Thoracicalcarea</taxon>
        <taxon>Balanomorpha</taxon>
        <taxon>Balanoidea</taxon>
        <taxon>Balanidae</taxon>
        <taxon>Amphibalaninae</taxon>
        <taxon>Amphibalanus</taxon>
    </lineage>
</organism>
<dbReference type="InterPro" id="IPR004937">
    <property type="entry name" value="Urea_transporter"/>
</dbReference>
<feature type="transmembrane region" description="Helical" evidence="9">
    <location>
        <begin position="228"/>
        <end position="245"/>
    </location>
</feature>
<evidence type="ECO:0000313" key="11">
    <source>
        <dbReference type="Proteomes" id="UP000440578"/>
    </source>
</evidence>
<dbReference type="Pfam" id="PF03253">
    <property type="entry name" value="UT"/>
    <property type="match status" value="1"/>
</dbReference>